<keyword evidence="2" id="KW-1133">Transmembrane helix</keyword>
<evidence type="ECO:0000256" key="2">
    <source>
        <dbReference type="SAM" id="Phobius"/>
    </source>
</evidence>
<feature type="transmembrane region" description="Helical" evidence="2">
    <location>
        <begin position="218"/>
        <end position="236"/>
    </location>
</feature>
<keyword evidence="1" id="KW-0175">Coiled coil</keyword>
<accession>A0ABV7YS31</accession>
<feature type="transmembrane region" description="Helical" evidence="2">
    <location>
        <begin position="159"/>
        <end position="182"/>
    </location>
</feature>
<proteinExistence type="predicted"/>
<reference evidence="4" key="1">
    <citation type="journal article" date="2019" name="Int. J. Syst. Evol. Microbiol.">
        <title>The Global Catalogue of Microorganisms (GCM) 10K type strain sequencing project: providing services to taxonomists for standard genome sequencing and annotation.</title>
        <authorList>
            <consortium name="The Broad Institute Genomics Platform"/>
            <consortium name="The Broad Institute Genome Sequencing Center for Infectious Disease"/>
            <person name="Wu L."/>
            <person name="Ma J."/>
        </authorList>
    </citation>
    <scope>NUCLEOTIDE SEQUENCE [LARGE SCALE GENOMIC DNA]</scope>
    <source>
        <strain evidence="4">CECT 7956</strain>
    </source>
</reference>
<keyword evidence="2" id="KW-0812">Transmembrane</keyword>
<dbReference type="RefSeq" id="WP_379835268.1">
    <property type="nucleotide sequence ID" value="NZ_JBHRYQ010000001.1"/>
</dbReference>
<feature type="transmembrane region" description="Helical" evidence="2">
    <location>
        <begin position="248"/>
        <end position="267"/>
    </location>
</feature>
<evidence type="ECO:0000313" key="3">
    <source>
        <dbReference type="EMBL" id="MFC3809780.1"/>
    </source>
</evidence>
<sequence length="436" mass="50345">MTENNTFFAEKTITNSDEMQSIQDQNSADKTAATISKPDFGMVKRVDLTQYAIDRSMSHKGDARALNNMFNEIRSGHLIDESADFEYQEKHRFKLTEQIIQLEKESEEMLGEKLKVKEVNIPSIKAKVVNLESELHDWNLKLQQPADKDIMNTFSLWKYGIAIVLGLLYICMFYISCIYMGMVRNPMAEAQVLYENGGDVNGLFSAIFSMKAFKVFDFHYVSPILLLIFAILLDYIHSNYEGWRKIVGLISAGLITLVLDAFIAYKIENTNYEMKKLMGIEDPSHVWYLSSDFYIVLIMGFVATLVWGILLIAFKKELQKTDYKKVIGIEMSYVKKQISELKDEISKLELILQDLETRLRKILLDIKKLGDRKSDMRISIPELERYIAKFFDGWMEVVAVLKDENIKAECQQVYENFRSNHLGKNQPALAENNDTL</sequence>
<keyword evidence="4" id="KW-1185">Reference proteome</keyword>
<gene>
    <name evidence="3" type="ORF">ACFOOI_03855</name>
</gene>
<feature type="transmembrane region" description="Helical" evidence="2">
    <location>
        <begin position="293"/>
        <end position="314"/>
    </location>
</feature>
<evidence type="ECO:0000256" key="1">
    <source>
        <dbReference type="SAM" id="Coils"/>
    </source>
</evidence>
<dbReference type="Proteomes" id="UP001595616">
    <property type="component" value="Unassembled WGS sequence"/>
</dbReference>
<evidence type="ECO:0000313" key="4">
    <source>
        <dbReference type="Proteomes" id="UP001595616"/>
    </source>
</evidence>
<organism evidence="3 4">
    <name type="scientific">Lacihabitans lacunae</name>
    <dbReference type="NCBI Taxonomy" id="1028214"/>
    <lineage>
        <taxon>Bacteria</taxon>
        <taxon>Pseudomonadati</taxon>
        <taxon>Bacteroidota</taxon>
        <taxon>Cytophagia</taxon>
        <taxon>Cytophagales</taxon>
        <taxon>Leadbetterellaceae</taxon>
        <taxon>Lacihabitans</taxon>
    </lineage>
</organism>
<keyword evidence="2" id="KW-0472">Membrane</keyword>
<evidence type="ECO:0008006" key="5">
    <source>
        <dbReference type="Google" id="ProtNLM"/>
    </source>
</evidence>
<comment type="caution">
    <text evidence="3">The sequence shown here is derived from an EMBL/GenBank/DDBJ whole genome shotgun (WGS) entry which is preliminary data.</text>
</comment>
<feature type="coiled-coil region" evidence="1">
    <location>
        <begin position="338"/>
        <end position="372"/>
    </location>
</feature>
<protein>
    <recommendedName>
        <fullName evidence="5">Beta-carotene 15,15'-monooxygenase</fullName>
    </recommendedName>
</protein>
<name>A0ABV7YS31_9BACT</name>
<dbReference type="EMBL" id="JBHRYQ010000001">
    <property type="protein sequence ID" value="MFC3809780.1"/>
    <property type="molecule type" value="Genomic_DNA"/>
</dbReference>